<organism evidence="3 4">
    <name type="scientific">Pyrenophora tritici-repentis (strain Pt-1C-BFP)</name>
    <name type="common">Wheat tan spot fungus</name>
    <name type="synonym">Drechslera tritici-repentis</name>
    <dbReference type="NCBI Taxonomy" id="426418"/>
    <lineage>
        <taxon>Eukaryota</taxon>
        <taxon>Fungi</taxon>
        <taxon>Dikarya</taxon>
        <taxon>Ascomycota</taxon>
        <taxon>Pezizomycotina</taxon>
        <taxon>Dothideomycetes</taxon>
        <taxon>Pleosporomycetidae</taxon>
        <taxon>Pleosporales</taxon>
        <taxon>Pleosporineae</taxon>
        <taxon>Pleosporaceae</taxon>
        <taxon>Pyrenophora</taxon>
    </lineage>
</organism>
<feature type="domain" description="DUF7587" evidence="2">
    <location>
        <begin position="29"/>
        <end position="147"/>
    </location>
</feature>
<evidence type="ECO:0000313" key="3">
    <source>
        <dbReference type="EMBL" id="EDU41350.1"/>
    </source>
</evidence>
<dbReference type="OMA" id="CIHEYFA"/>
<accession>B2VTE8</accession>
<name>B2VTE8_PYRTR</name>
<sequence length="315" mass="36312">MSISLKENRHETLTAAQKETLEELRETSVPRYLFRGWHYGSGGGPKETINSTEEIIPHGSMNDREGHDFYELQESELKSMLECHYDGKTDIPSEISSWAASLMMIIFFAKRQQNLGYKGVHIALIDTHQLANDVLVWHAPHLNQEFEGCIHEYFAHGPIRGPGYKAVPYDLLEERGVDDKDSLHSIAELFELFEMPVATALACARPRPWCYVNMPARLDAASRKALEREAVYLNIHYPQPADAHTAHWLLRGSVLTGPTPDQDFPDVRQWIDLLRVMAKKVHEREVKATMRGKKRKEMEDEEDWRPARRRKTRAK</sequence>
<dbReference type="Proteomes" id="UP000001471">
    <property type="component" value="Unassembled WGS sequence"/>
</dbReference>
<dbReference type="AlphaFoldDB" id="B2VTE8"/>
<dbReference type="InterPro" id="IPR056009">
    <property type="entry name" value="DUF7587"/>
</dbReference>
<dbReference type="Pfam" id="PF24494">
    <property type="entry name" value="DUF7587"/>
    <property type="match status" value="1"/>
</dbReference>
<feature type="region of interest" description="Disordered" evidence="1">
    <location>
        <begin position="285"/>
        <end position="315"/>
    </location>
</feature>
<reference evidence="4" key="1">
    <citation type="journal article" date="2013" name="G3 (Bethesda)">
        <title>Comparative genomics of a plant-pathogenic fungus, Pyrenophora tritici-repentis, reveals transduplication and the impact of repeat elements on pathogenicity and population divergence.</title>
        <authorList>
            <person name="Manning V.A."/>
            <person name="Pandelova I."/>
            <person name="Dhillon B."/>
            <person name="Wilhelm L.J."/>
            <person name="Goodwin S.B."/>
            <person name="Berlin A.M."/>
            <person name="Figueroa M."/>
            <person name="Freitag M."/>
            <person name="Hane J.K."/>
            <person name="Henrissat B."/>
            <person name="Holman W.H."/>
            <person name="Kodira C.D."/>
            <person name="Martin J."/>
            <person name="Oliver R.P."/>
            <person name="Robbertse B."/>
            <person name="Schackwitz W."/>
            <person name="Schwartz D.C."/>
            <person name="Spatafora J.W."/>
            <person name="Turgeon B.G."/>
            <person name="Yandava C."/>
            <person name="Young S."/>
            <person name="Zhou S."/>
            <person name="Zeng Q."/>
            <person name="Grigoriev I.V."/>
            <person name="Ma L.-J."/>
            <person name="Ciuffetti L.M."/>
        </authorList>
    </citation>
    <scope>NUCLEOTIDE SEQUENCE [LARGE SCALE GENOMIC DNA]</scope>
    <source>
        <strain evidence="4">Pt-1C-BFP</strain>
    </source>
</reference>
<dbReference type="OrthoDB" id="5295996at2759"/>
<protein>
    <recommendedName>
        <fullName evidence="2">DUF7587 domain-containing protein</fullName>
    </recommendedName>
</protein>
<gene>
    <name evidence="3" type="ORF">PTRG_01912</name>
</gene>
<dbReference type="HOGENOM" id="CLU_883222_0_0_1"/>
<evidence type="ECO:0000259" key="2">
    <source>
        <dbReference type="Pfam" id="PF24494"/>
    </source>
</evidence>
<evidence type="ECO:0000256" key="1">
    <source>
        <dbReference type="SAM" id="MobiDB-lite"/>
    </source>
</evidence>
<dbReference type="InParanoid" id="B2VTE8"/>
<dbReference type="STRING" id="426418.B2VTE8"/>
<dbReference type="EMBL" id="DS231615">
    <property type="protein sequence ID" value="EDU41350.1"/>
    <property type="molecule type" value="Genomic_DNA"/>
</dbReference>
<evidence type="ECO:0000313" key="4">
    <source>
        <dbReference type="Proteomes" id="UP000001471"/>
    </source>
</evidence>
<dbReference type="eggNOG" id="ENOG502ST6I">
    <property type="taxonomic scope" value="Eukaryota"/>
</dbReference>
<proteinExistence type="predicted"/>